<dbReference type="InterPro" id="IPR050706">
    <property type="entry name" value="Cyclic-di-GMP_PDE-like"/>
</dbReference>
<evidence type="ECO:0000313" key="3">
    <source>
        <dbReference type="Proteomes" id="UP001306510"/>
    </source>
</evidence>
<sequence length="473" mass="53697">MDVSIVISECVFFKNGIREYFNIRSEGSTEVEPKDAWLPEAAVVHLPRHEPSFLSTLNEIIKVLNESDNRITVVFVTDASALLIAKTLTANVKKKILRRNDFIIAPVSCTVENVDKLLKRGSTIHTCLMCNAFLENVMGKMTSKGINSRELQVLINVYRGKDMRSQASETGLSIKSLYNYRLTGMKKFKRLGIETLATDQTSGIICNRHFNCLSENERRFVNAVAADDIFMVFQPIVNHNLRLQGFELLVRWVEDAAIRYPGDFLPGLRSKYPWMVLTAFALRHAIKMINRYQGRYYFSVNLPNQLIYDQGIVKMLAAARSSLTDQTCKSLVLELNEKTSFEHHPEVIDNVNAIQGMGYRVFLDDCFSSKSAYFPVRKIKFDGYKIDMSAVSDSLCDFDCLALIQSLQHYCSLTNRKCIAEGIDRIEKINCLRHLSVLDFQGALISKPLKEEAMDQFIQESNEFLKTGISLAG</sequence>
<dbReference type="PROSITE" id="PS50883">
    <property type="entry name" value="EAL"/>
    <property type="match status" value="1"/>
</dbReference>
<dbReference type="PANTHER" id="PTHR33121">
    <property type="entry name" value="CYCLIC DI-GMP PHOSPHODIESTERASE PDEF"/>
    <property type="match status" value="1"/>
</dbReference>
<reference evidence="2 3" key="1">
    <citation type="submission" date="2022-04" db="EMBL/GenBank/DDBJ databases">
        <title>Whole genome surviellance of AMR bacteria from Assam, India: One Health Study.</title>
        <authorList>
            <person name="Mendem S.K."/>
            <person name="Rakshit O."/>
            <person name="Murugesan D."/>
            <person name="Shome R."/>
            <person name="Raisen C."/>
            <person name="Holmes M.A."/>
            <person name="Saikia K."/>
            <person name="Shome B.R."/>
        </authorList>
    </citation>
    <scope>NUCLEOTIDE SEQUENCE [LARGE SCALE GENOMIC DNA]</scope>
    <source>
        <strain evidence="2 3">MGG-11lp</strain>
    </source>
</reference>
<dbReference type="InterPro" id="IPR035919">
    <property type="entry name" value="EAL_sf"/>
</dbReference>
<dbReference type="SMART" id="SM00052">
    <property type="entry name" value="EAL"/>
    <property type="match status" value="1"/>
</dbReference>
<name>A0ABU6E9M9_9ENTR</name>
<dbReference type="RefSeq" id="WP_325848937.1">
    <property type="nucleotide sequence ID" value="NZ_JALLMC010000011.1"/>
</dbReference>
<dbReference type="Proteomes" id="UP001306510">
    <property type="component" value="Unassembled WGS sequence"/>
</dbReference>
<dbReference type="Pfam" id="PF00563">
    <property type="entry name" value="EAL"/>
    <property type="match status" value="1"/>
</dbReference>
<dbReference type="EMBL" id="JALLMC010000011">
    <property type="protein sequence ID" value="MEB6412268.1"/>
    <property type="molecule type" value="Genomic_DNA"/>
</dbReference>
<feature type="domain" description="EAL" evidence="1">
    <location>
        <begin position="213"/>
        <end position="462"/>
    </location>
</feature>
<protein>
    <submittedName>
        <fullName evidence="2">EAL domain-containing protein</fullName>
    </submittedName>
</protein>
<comment type="caution">
    <text evidence="2">The sequence shown here is derived from an EMBL/GenBank/DDBJ whole genome shotgun (WGS) entry which is preliminary data.</text>
</comment>
<dbReference type="PANTHER" id="PTHR33121:SF79">
    <property type="entry name" value="CYCLIC DI-GMP PHOSPHODIESTERASE PDED-RELATED"/>
    <property type="match status" value="1"/>
</dbReference>
<organism evidence="2 3">
    <name type="scientific">Enterobacter vonholyi</name>
    <dbReference type="NCBI Taxonomy" id="2797505"/>
    <lineage>
        <taxon>Bacteria</taxon>
        <taxon>Pseudomonadati</taxon>
        <taxon>Pseudomonadota</taxon>
        <taxon>Gammaproteobacteria</taxon>
        <taxon>Enterobacterales</taxon>
        <taxon>Enterobacteriaceae</taxon>
        <taxon>Enterobacter</taxon>
    </lineage>
</organism>
<evidence type="ECO:0000259" key="1">
    <source>
        <dbReference type="PROSITE" id="PS50883"/>
    </source>
</evidence>
<gene>
    <name evidence="2" type="ORF">MXM28_21600</name>
</gene>
<dbReference type="SUPFAM" id="SSF141868">
    <property type="entry name" value="EAL domain-like"/>
    <property type="match status" value="1"/>
</dbReference>
<proteinExistence type="predicted"/>
<dbReference type="InterPro" id="IPR001633">
    <property type="entry name" value="EAL_dom"/>
</dbReference>
<dbReference type="CDD" id="cd01948">
    <property type="entry name" value="EAL"/>
    <property type="match status" value="1"/>
</dbReference>
<keyword evidence="3" id="KW-1185">Reference proteome</keyword>
<accession>A0ABU6E9M9</accession>
<evidence type="ECO:0000313" key="2">
    <source>
        <dbReference type="EMBL" id="MEB6412268.1"/>
    </source>
</evidence>
<dbReference type="Gene3D" id="3.20.20.450">
    <property type="entry name" value="EAL domain"/>
    <property type="match status" value="1"/>
</dbReference>